<reference evidence="1 2" key="1">
    <citation type="submission" date="2018-05" db="EMBL/GenBank/DDBJ databases">
        <title>Streptomyces venezuelae.</title>
        <authorList>
            <person name="Kim W."/>
            <person name="Lee N."/>
            <person name="Cho B.-K."/>
        </authorList>
    </citation>
    <scope>NUCLEOTIDE SEQUENCE [LARGE SCALE GENOMIC DNA]</scope>
    <source>
        <strain evidence="1 2">ATCC 14583</strain>
    </source>
</reference>
<accession>A0A5P2BCK6</accession>
<proteinExistence type="predicted"/>
<organism evidence="1 2">
    <name type="scientific">Streptomyces venezuelae</name>
    <dbReference type="NCBI Taxonomy" id="54571"/>
    <lineage>
        <taxon>Bacteria</taxon>
        <taxon>Bacillati</taxon>
        <taxon>Actinomycetota</taxon>
        <taxon>Actinomycetes</taxon>
        <taxon>Kitasatosporales</taxon>
        <taxon>Streptomycetaceae</taxon>
        <taxon>Streptomyces</taxon>
    </lineage>
</organism>
<sequence>MSKRAIRILLIVVVILGGLFVAADRLAVNFAEGEAADKMRTSEGLSETPDVSIKGFPFLTQVMGGELDDVEVGIKNYDAKSGSDSIRIADLTAHMKGVEFSGDYSSATAATATGTAHVSYDELLKASKSEPVELPLGATGKVVGLSDGGNGKIKVEVEVSKGGAKLPKPVHVLSSVRVEGDNIRVHADRIPKSLNVLGVSIPLPEGTARNVTDFDQRIEDLPAGIKLEKVEAAPDGVDMSVSGSNVRLAS</sequence>
<dbReference type="OrthoDB" id="3215846at2"/>
<name>A0A5P2BCK6_STRVZ</name>
<evidence type="ECO:0000313" key="1">
    <source>
        <dbReference type="EMBL" id="QES28026.1"/>
    </source>
</evidence>
<protein>
    <submittedName>
        <fullName evidence="1">DUF2993 domain-containing protein</fullName>
    </submittedName>
</protein>
<dbReference type="EMBL" id="CP029193">
    <property type="protein sequence ID" value="QES28026.1"/>
    <property type="molecule type" value="Genomic_DNA"/>
</dbReference>
<dbReference type="Pfam" id="PF11209">
    <property type="entry name" value="LmeA"/>
    <property type="match status" value="1"/>
</dbReference>
<keyword evidence="2" id="KW-1185">Reference proteome</keyword>
<evidence type="ECO:0000313" key="2">
    <source>
        <dbReference type="Proteomes" id="UP000323046"/>
    </source>
</evidence>
<dbReference type="InterPro" id="IPR021373">
    <property type="entry name" value="DUF2993"/>
</dbReference>
<gene>
    <name evidence="1" type="ORF">DEJ47_17720</name>
</gene>
<dbReference type="RefSeq" id="WP_150169502.1">
    <property type="nucleotide sequence ID" value="NZ_CP029193.1"/>
</dbReference>
<dbReference type="Proteomes" id="UP000323046">
    <property type="component" value="Chromosome"/>
</dbReference>
<dbReference type="AlphaFoldDB" id="A0A5P2BCK6"/>